<dbReference type="SUPFAM" id="SSF47413">
    <property type="entry name" value="lambda repressor-like DNA-binding domains"/>
    <property type="match status" value="1"/>
</dbReference>
<keyword evidence="1" id="KW-0805">Transcription regulation</keyword>
<dbReference type="PROSITE" id="PS50932">
    <property type="entry name" value="HTH_LACI_2"/>
    <property type="match status" value="1"/>
</dbReference>
<feature type="domain" description="HTH lacI-type" evidence="4">
    <location>
        <begin position="4"/>
        <end position="59"/>
    </location>
</feature>
<dbReference type="Gene3D" id="1.10.260.40">
    <property type="entry name" value="lambda repressor-like DNA-binding domains"/>
    <property type="match status" value="1"/>
</dbReference>
<keyword evidence="2 5" id="KW-0238">DNA-binding</keyword>
<dbReference type="Pfam" id="PF13377">
    <property type="entry name" value="Peripla_BP_3"/>
    <property type="match status" value="1"/>
</dbReference>
<dbReference type="GO" id="GO:0003677">
    <property type="term" value="F:DNA binding"/>
    <property type="evidence" value="ECO:0007669"/>
    <property type="project" value="UniProtKB-KW"/>
</dbReference>
<dbReference type="InterPro" id="IPR000843">
    <property type="entry name" value="HTH_LacI"/>
</dbReference>
<dbReference type="PANTHER" id="PTHR30146">
    <property type="entry name" value="LACI-RELATED TRANSCRIPTIONAL REPRESSOR"/>
    <property type="match status" value="1"/>
</dbReference>
<dbReference type="InterPro" id="IPR028082">
    <property type="entry name" value="Peripla_BP_I"/>
</dbReference>
<keyword evidence="3" id="KW-0804">Transcription</keyword>
<evidence type="ECO:0000313" key="6">
    <source>
        <dbReference type="Proteomes" id="UP001232725"/>
    </source>
</evidence>
<evidence type="ECO:0000259" key="4">
    <source>
        <dbReference type="PROSITE" id="PS50932"/>
    </source>
</evidence>
<proteinExistence type="predicted"/>
<evidence type="ECO:0000313" key="5">
    <source>
        <dbReference type="EMBL" id="MDP5228177.1"/>
    </source>
</evidence>
<dbReference type="SMART" id="SM00354">
    <property type="entry name" value="HTH_LACI"/>
    <property type="match status" value="1"/>
</dbReference>
<protein>
    <submittedName>
        <fullName evidence="5">LacI family DNA-binding transcriptional regulator</fullName>
    </submittedName>
</protein>
<dbReference type="InterPro" id="IPR010982">
    <property type="entry name" value="Lambda_DNA-bd_dom_sf"/>
</dbReference>
<accession>A0ABT9IRM2</accession>
<name>A0ABT9IRM2_9MICC</name>
<evidence type="ECO:0000256" key="3">
    <source>
        <dbReference type="ARBA" id="ARBA00023163"/>
    </source>
</evidence>
<dbReference type="CDD" id="cd01392">
    <property type="entry name" value="HTH_LacI"/>
    <property type="match status" value="1"/>
</dbReference>
<dbReference type="CDD" id="cd06267">
    <property type="entry name" value="PBP1_LacI_sugar_binding-like"/>
    <property type="match status" value="1"/>
</dbReference>
<dbReference type="PANTHER" id="PTHR30146:SF153">
    <property type="entry name" value="LACTOSE OPERON REPRESSOR"/>
    <property type="match status" value="1"/>
</dbReference>
<evidence type="ECO:0000256" key="2">
    <source>
        <dbReference type="ARBA" id="ARBA00023125"/>
    </source>
</evidence>
<dbReference type="RefSeq" id="WP_305997225.1">
    <property type="nucleotide sequence ID" value="NZ_JAVALS010000011.1"/>
</dbReference>
<evidence type="ECO:0000256" key="1">
    <source>
        <dbReference type="ARBA" id="ARBA00023015"/>
    </source>
</evidence>
<keyword evidence="6" id="KW-1185">Reference proteome</keyword>
<dbReference type="InterPro" id="IPR046335">
    <property type="entry name" value="LacI/GalR-like_sensor"/>
</dbReference>
<sequence length="337" mass="35056">MGAVTLSQVAQAAGVSLATASRVLNGSARTPGAGVAERVRDAAQALGYVANAQAQALARSSSGLLGLIVHDIADPYFSSIARGVQRVAQAEGRTLLLAGTDGGPAEERAALEVFASRRADAVVLAGSRQESPDNAALRREAERYLRNDGRLVLLGHALTDDASVLEIPHERLAGELADALIDDGARSFHLVGGPEGLLTSDQRLRGFRGALAARGLSEASLRRAAFGRDGGFAAGAALVPVLRESRQRGEWPVVFAANDRMAMGVAAALREQGLHAPSDYGLAGFDDIDTLRDFQPGLSTVHLPLEGIGAAAARVALGGEAEPVRGQVILRESTRRV</sequence>
<dbReference type="EMBL" id="JAVALS010000011">
    <property type="protein sequence ID" value="MDP5228177.1"/>
    <property type="molecule type" value="Genomic_DNA"/>
</dbReference>
<reference evidence="5 6" key="1">
    <citation type="submission" date="2023-08" db="EMBL/GenBank/DDBJ databases">
        <title>Arthrobacter horti sp. nov., isolated from forest soil.</title>
        <authorList>
            <person name="Park M."/>
        </authorList>
    </citation>
    <scope>NUCLEOTIDE SEQUENCE [LARGE SCALE GENOMIC DNA]</scope>
    <source>
        <strain evidence="5 6">YJM1</strain>
    </source>
</reference>
<dbReference type="Pfam" id="PF00356">
    <property type="entry name" value="LacI"/>
    <property type="match status" value="1"/>
</dbReference>
<dbReference type="SUPFAM" id="SSF53822">
    <property type="entry name" value="Periplasmic binding protein-like I"/>
    <property type="match status" value="1"/>
</dbReference>
<gene>
    <name evidence="5" type="ORF">Q9R02_13510</name>
</gene>
<dbReference type="Gene3D" id="3.40.50.2300">
    <property type="match status" value="2"/>
</dbReference>
<comment type="caution">
    <text evidence="5">The sequence shown here is derived from an EMBL/GenBank/DDBJ whole genome shotgun (WGS) entry which is preliminary data.</text>
</comment>
<dbReference type="Proteomes" id="UP001232725">
    <property type="component" value="Unassembled WGS sequence"/>
</dbReference>
<organism evidence="5 6">
    <name type="scientific">Arthrobacter horti</name>
    <dbReference type="NCBI Taxonomy" id="3068273"/>
    <lineage>
        <taxon>Bacteria</taxon>
        <taxon>Bacillati</taxon>
        <taxon>Actinomycetota</taxon>
        <taxon>Actinomycetes</taxon>
        <taxon>Micrococcales</taxon>
        <taxon>Micrococcaceae</taxon>
        <taxon>Arthrobacter</taxon>
    </lineage>
</organism>